<dbReference type="InterPro" id="IPR044635">
    <property type="entry name" value="UBP14-like"/>
</dbReference>
<reference evidence="10 11" key="3">
    <citation type="journal article" date="2016" name="FEMS Yeast Res.">
        <title>Curation of the genome annotation of Pichia pastoris (Komagataella phaffii) CBS7435 from gene level to protein function.</title>
        <authorList>
            <person name="Valli M."/>
            <person name="Tatto N.E."/>
            <person name="Peymann A."/>
            <person name="Gruber C."/>
            <person name="Landes N."/>
            <person name="Ekker H."/>
            <person name="Thallinger G.G."/>
            <person name="Mattanovich D."/>
            <person name="Gasser B."/>
            <person name="Graf A.B."/>
        </authorList>
    </citation>
    <scope>GENOME REANNOTATION</scope>
    <source>
        <strain evidence="10 11">ATCC 76273 / CBS 7435 / CECT 11047 / NRRL Y-11430 / Wegner 21-1</strain>
    </source>
</reference>
<dbReference type="PANTHER" id="PTHR43982">
    <property type="entry name" value="UBIQUITIN CARBOXYL-TERMINAL HYDROLASE"/>
    <property type="match status" value="1"/>
</dbReference>
<dbReference type="SMART" id="SM00213">
    <property type="entry name" value="UBQ"/>
    <property type="match status" value="1"/>
</dbReference>
<evidence type="ECO:0000313" key="11">
    <source>
        <dbReference type="Proteomes" id="UP000006853"/>
    </source>
</evidence>
<dbReference type="Pfam" id="PF00240">
    <property type="entry name" value="ubiquitin"/>
    <property type="match status" value="1"/>
</dbReference>
<dbReference type="SUPFAM" id="SSF54236">
    <property type="entry name" value="Ubiquitin-like"/>
    <property type="match status" value="1"/>
</dbReference>
<dbReference type="HOGENOM" id="CLU_017549_2_1_1"/>
<dbReference type="PROSITE" id="PS50235">
    <property type="entry name" value="USP_3"/>
    <property type="match status" value="1"/>
</dbReference>
<dbReference type="GO" id="GO:0004843">
    <property type="term" value="F:cysteine-type deubiquitinase activity"/>
    <property type="evidence" value="ECO:0007669"/>
    <property type="project" value="UniProtKB-UniRule"/>
</dbReference>
<feature type="chain" id="PRO_5003288872" description="Ubiquitin carboxyl-terminal hydrolase" evidence="7">
    <location>
        <begin position="25"/>
        <end position="507"/>
    </location>
</feature>
<dbReference type="PANTHER" id="PTHR43982:SF1">
    <property type="entry name" value="UBIQUITIN CARBOXYL-TERMINAL HYDROLASE 14"/>
    <property type="match status" value="1"/>
</dbReference>
<keyword evidence="3 6" id="KW-0833">Ubl conjugation pathway</keyword>
<evidence type="ECO:0000256" key="6">
    <source>
        <dbReference type="RuleBase" id="RU366025"/>
    </source>
</evidence>
<dbReference type="GO" id="GO:0070628">
    <property type="term" value="F:proteasome binding"/>
    <property type="evidence" value="ECO:0007669"/>
    <property type="project" value="TreeGrafter"/>
</dbReference>
<evidence type="ECO:0000256" key="2">
    <source>
        <dbReference type="ARBA" id="ARBA00022670"/>
    </source>
</evidence>
<evidence type="ECO:0000256" key="5">
    <source>
        <dbReference type="ARBA" id="ARBA00022807"/>
    </source>
</evidence>
<keyword evidence="5 6" id="KW-0788">Thiol protease</keyword>
<gene>
    <name evidence="10" type="primary">UBP6</name>
    <name evidence="10" type="ordered locus">PP7435_Chr4-0037</name>
</gene>
<accession>F2QXT9</accession>
<keyword evidence="4 6" id="KW-0378">Hydrolase</keyword>
<keyword evidence="2 6" id="KW-0645">Protease</keyword>
<dbReference type="InterPro" id="IPR018200">
    <property type="entry name" value="USP_CS"/>
</dbReference>
<dbReference type="PROSITE" id="PS00299">
    <property type="entry name" value="UBIQUITIN_1"/>
    <property type="match status" value="1"/>
</dbReference>
<evidence type="ECO:0000259" key="9">
    <source>
        <dbReference type="PROSITE" id="PS50235"/>
    </source>
</evidence>
<proteinExistence type="inferred from homology"/>
<name>F2QXT9_KOMPC</name>
<dbReference type="InterPro" id="IPR029071">
    <property type="entry name" value="Ubiquitin-like_domsf"/>
</dbReference>
<dbReference type="Pfam" id="PF00443">
    <property type="entry name" value="UCH"/>
    <property type="match status" value="1"/>
</dbReference>
<dbReference type="SUPFAM" id="SSF54001">
    <property type="entry name" value="Cysteine proteinases"/>
    <property type="match status" value="1"/>
</dbReference>
<evidence type="ECO:0000259" key="8">
    <source>
        <dbReference type="PROSITE" id="PS50053"/>
    </source>
</evidence>
<dbReference type="InterPro" id="IPR038765">
    <property type="entry name" value="Papain-like_cys_pep_sf"/>
</dbReference>
<dbReference type="PROSITE" id="PS50053">
    <property type="entry name" value="UBIQUITIN_2"/>
    <property type="match status" value="1"/>
</dbReference>
<dbReference type="EMBL" id="FR839631">
    <property type="protein sequence ID" value="CCA40217.1"/>
    <property type="molecule type" value="Genomic_DNA"/>
</dbReference>
<reference evidence="10 11" key="1">
    <citation type="journal article" date="2011" name="J. Biotechnol.">
        <title>High-quality genome sequence of Pichia pastoris CBS7435.</title>
        <authorList>
            <person name="Kuberl A."/>
            <person name="Schneider J."/>
            <person name="Thallinger G.G."/>
            <person name="Anderl I."/>
            <person name="Wibberg D."/>
            <person name="Hajek T."/>
            <person name="Jaenicke S."/>
            <person name="Brinkrolf K."/>
            <person name="Goesmann A."/>
            <person name="Szczepanowski R."/>
            <person name="Puhler A."/>
            <person name="Schwab H."/>
            <person name="Glieder A."/>
            <person name="Pichler H."/>
        </authorList>
    </citation>
    <scope>NUCLEOTIDE SEQUENCE [LARGE SCALE GENOMIC DNA]</scope>
    <source>
        <strain evidence="11">ATCC 76273 / CBS 7435 / CECT 11047 / NRRL Y-11430 / Wegner 21-1</strain>
    </source>
</reference>
<dbReference type="AlphaFoldDB" id="F2QXT9"/>
<keyword evidence="7" id="KW-0732">Signal</keyword>
<evidence type="ECO:0000256" key="1">
    <source>
        <dbReference type="ARBA" id="ARBA00000707"/>
    </source>
</evidence>
<evidence type="ECO:0000256" key="3">
    <source>
        <dbReference type="ARBA" id="ARBA00022786"/>
    </source>
</evidence>
<sequence length="507" mass="58679">MQRCSKGALMRFLLPVLQLYALETLLMIQVTIKNAGKVYPLEIDLKEPGLTLKLQIYSLTNIPPDRQKILLKGGQVKDDSDLSKFSLKEGQSVMVLGTPEKINVTDNKMPAPKFIEDIDEDEHFIGYHNEPSGLVNLGNTCYLNSSLQVMFEIKEIKERLDSETRSEPIVNHLYQLFQRMTSKEVGIRPLNLLATLRTQFPQFNERNDQGFFKQQDAEELYSQLLSVLLRKYPDLASFFRVEFKTSTRCLETNESPVIGYEDSLKLNCHISINTNFLKDGLINNLKETLEKNNQSLGRDAKYEISKWVTRLPKYLTIHFVRFFWRRDTSKKSKILRKVQFPFQLDLADLLDEEVRESKIKVRDELYKIEKENEDEGRELKKARLNNRIAEVSTRDYAEKNQQELYAMNEKWTRNFKKAFPDDYDPLRGENPSSLYELVSVVTHQGSSADSGHYQAFVKNSEDITGEQWWKFNDSEVSIVGKDKIEQLSGGGESDSAMILLYKAFGLQ</sequence>
<dbReference type="InterPro" id="IPR028889">
    <property type="entry name" value="USP"/>
</dbReference>
<comment type="similarity">
    <text evidence="6">Belongs to the peptidase C19 family.</text>
</comment>
<dbReference type="InterPro" id="IPR001394">
    <property type="entry name" value="Peptidase_C19_UCH"/>
</dbReference>
<dbReference type="CDD" id="cd16104">
    <property type="entry name" value="Ubl_USP14_like"/>
    <property type="match status" value="1"/>
</dbReference>
<dbReference type="InterPro" id="IPR000626">
    <property type="entry name" value="Ubiquitin-like_dom"/>
</dbReference>
<feature type="domain" description="USP" evidence="9">
    <location>
        <begin position="132"/>
        <end position="504"/>
    </location>
</feature>
<protein>
    <recommendedName>
        <fullName evidence="6">Ubiquitin carboxyl-terminal hydrolase</fullName>
        <ecNumber evidence="6">3.4.19.12</ecNumber>
    </recommendedName>
</protein>
<dbReference type="Gene3D" id="3.90.70.10">
    <property type="entry name" value="Cysteine proteinases"/>
    <property type="match status" value="1"/>
</dbReference>
<dbReference type="GO" id="GO:0016579">
    <property type="term" value="P:protein deubiquitination"/>
    <property type="evidence" value="ECO:0007669"/>
    <property type="project" value="InterPro"/>
</dbReference>
<comment type="catalytic activity">
    <reaction evidence="1 6">
        <text>Thiol-dependent hydrolysis of ester, thioester, amide, peptide and isopeptide bonds formed by the C-terminal Gly of ubiquitin (a 76-residue protein attached to proteins as an intracellular targeting signal).</text>
        <dbReference type="EC" id="3.4.19.12"/>
    </reaction>
</comment>
<feature type="domain" description="Ubiquitin-like" evidence="8">
    <location>
        <begin position="28"/>
        <end position="96"/>
    </location>
</feature>
<dbReference type="GO" id="GO:0061136">
    <property type="term" value="P:regulation of proteasomal protein catabolic process"/>
    <property type="evidence" value="ECO:0007669"/>
    <property type="project" value="TreeGrafter"/>
</dbReference>
<evidence type="ECO:0000313" key="10">
    <source>
        <dbReference type="EMBL" id="CCA40217.1"/>
    </source>
</evidence>
<dbReference type="PROSITE" id="PS00972">
    <property type="entry name" value="USP_1"/>
    <property type="match status" value="1"/>
</dbReference>
<evidence type="ECO:0000256" key="7">
    <source>
        <dbReference type="SAM" id="SignalP"/>
    </source>
</evidence>
<dbReference type="Gene3D" id="6.10.140.1140">
    <property type="match status" value="1"/>
</dbReference>
<dbReference type="EC" id="3.4.19.12" evidence="6"/>
<dbReference type="Gene3D" id="3.10.20.90">
    <property type="entry name" value="Phosphatidylinositol 3-kinase Catalytic Subunit, Chain A, domain 1"/>
    <property type="match status" value="1"/>
</dbReference>
<dbReference type="Proteomes" id="UP000006853">
    <property type="component" value="Chromosome 4"/>
</dbReference>
<dbReference type="MEROPS" id="C19.079"/>
<dbReference type="GO" id="GO:0043161">
    <property type="term" value="P:proteasome-mediated ubiquitin-dependent protein catabolic process"/>
    <property type="evidence" value="ECO:0007669"/>
    <property type="project" value="InterPro"/>
</dbReference>
<dbReference type="InterPro" id="IPR019954">
    <property type="entry name" value="Ubiquitin_CS"/>
</dbReference>
<dbReference type="PROSITE" id="PS00973">
    <property type="entry name" value="USP_2"/>
    <property type="match status" value="1"/>
</dbReference>
<evidence type="ECO:0000256" key="4">
    <source>
        <dbReference type="ARBA" id="ARBA00022801"/>
    </source>
</evidence>
<reference key="2">
    <citation type="submission" date="2011-04" db="EMBL/GenBank/DDBJ databases">
        <title>High-quality genome sequence of Pichia pastoris CBS 7435.</title>
        <authorList>
            <person name="Kueberl A."/>
            <person name="Schneider J."/>
            <person name="Thallinger G.G."/>
            <person name="Anderl I."/>
            <person name="Wibberg D."/>
            <person name="Hajek T."/>
            <person name="Jaenicke S."/>
            <person name="Brinkrolf K."/>
            <person name="Goesmann A."/>
            <person name="Szczepanowski R."/>
            <person name="Puehler A."/>
            <person name="Schwab H."/>
            <person name="Glieder A."/>
            <person name="Pichler H."/>
        </authorList>
    </citation>
    <scope>NUCLEOTIDE SEQUENCE</scope>
    <source>
        <strain>CBS 7435</strain>
    </source>
</reference>
<keyword evidence="11" id="KW-1185">Reference proteome</keyword>
<organism evidence="10 11">
    <name type="scientific">Komagataella phaffii (strain ATCC 76273 / CBS 7435 / CECT 11047 / NRRL Y-11430 / Wegner 21-1)</name>
    <name type="common">Yeast</name>
    <name type="synonym">Pichia pastoris</name>
    <dbReference type="NCBI Taxonomy" id="981350"/>
    <lineage>
        <taxon>Eukaryota</taxon>
        <taxon>Fungi</taxon>
        <taxon>Dikarya</taxon>
        <taxon>Ascomycota</taxon>
        <taxon>Saccharomycotina</taxon>
        <taxon>Pichiomycetes</taxon>
        <taxon>Pichiales</taxon>
        <taxon>Pichiaceae</taxon>
        <taxon>Komagataella</taxon>
    </lineage>
</organism>
<feature type="signal peptide" evidence="7">
    <location>
        <begin position="1"/>
        <end position="24"/>
    </location>
</feature>